<protein>
    <submittedName>
        <fullName evidence="2">Uncharacterized protein</fullName>
    </submittedName>
</protein>
<evidence type="ECO:0000313" key="3">
    <source>
        <dbReference type="Proteomes" id="UP001345963"/>
    </source>
</evidence>
<sequence length="134" mass="14861">MHSSSSRCELVPVGLGPLEALSTLSAPRPSSTRSRRSRGVLYPPSQRRRPLRREPSDPACRWLLLLSLLVFLQICSEETHTCAELQDQCTGPETCCPQEGDGSLGEANICSDKDSWRPWAVDRTTEHQLQCVVA</sequence>
<reference evidence="2 3" key="1">
    <citation type="submission" date="2021-07" db="EMBL/GenBank/DDBJ databases">
        <authorList>
            <person name="Palmer J.M."/>
        </authorList>
    </citation>
    <scope>NUCLEOTIDE SEQUENCE [LARGE SCALE GENOMIC DNA]</scope>
    <source>
        <strain evidence="2 3">AT_MEX2019</strain>
        <tissue evidence="2">Muscle</tissue>
    </source>
</reference>
<keyword evidence="3" id="KW-1185">Reference proteome</keyword>
<accession>A0ABU7B564</accession>
<feature type="region of interest" description="Disordered" evidence="1">
    <location>
        <begin position="21"/>
        <end position="55"/>
    </location>
</feature>
<feature type="compositionally biased region" description="Low complexity" evidence="1">
    <location>
        <begin position="21"/>
        <end position="32"/>
    </location>
</feature>
<evidence type="ECO:0000313" key="2">
    <source>
        <dbReference type="EMBL" id="MED6245697.1"/>
    </source>
</evidence>
<gene>
    <name evidence="2" type="ORF">ATANTOWER_006789</name>
</gene>
<proteinExistence type="predicted"/>
<comment type="caution">
    <text evidence="2">The sequence shown here is derived from an EMBL/GenBank/DDBJ whole genome shotgun (WGS) entry which is preliminary data.</text>
</comment>
<dbReference type="EMBL" id="JAHUTI010041111">
    <property type="protein sequence ID" value="MED6245697.1"/>
    <property type="molecule type" value="Genomic_DNA"/>
</dbReference>
<organism evidence="2 3">
    <name type="scientific">Ataeniobius toweri</name>
    <dbReference type="NCBI Taxonomy" id="208326"/>
    <lineage>
        <taxon>Eukaryota</taxon>
        <taxon>Metazoa</taxon>
        <taxon>Chordata</taxon>
        <taxon>Craniata</taxon>
        <taxon>Vertebrata</taxon>
        <taxon>Euteleostomi</taxon>
        <taxon>Actinopterygii</taxon>
        <taxon>Neopterygii</taxon>
        <taxon>Teleostei</taxon>
        <taxon>Neoteleostei</taxon>
        <taxon>Acanthomorphata</taxon>
        <taxon>Ovalentaria</taxon>
        <taxon>Atherinomorphae</taxon>
        <taxon>Cyprinodontiformes</taxon>
        <taxon>Goodeidae</taxon>
        <taxon>Ataeniobius</taxon>
    </lineage>
</organism>
<dbReference type="Proteomes" id="UP001345963">
    <property type="component" value="Unassembled WGS sequence"/>
</dbReference>
<name>A0ABU7B564_9TELE</name>
<evidence type="ECO:0000256" key="1">
    <source>
        <dbReference type="SAM" id="MobiDB-lite"/>
    </source>
</evidence>